<evidence type="ECO:0000256" key="1">
    <source>
        <dbReference type="ARBA" id="ARBA00004442"/>
    </source>
</evidence>
<feature type="domain" description="RagB/SusD" evidence="6">
    <location>
        <begin position="302"/>
        <end position="587"/>
    </location>
</feature>
<reference evidence="8 9" key="1">
    <citation type="submission" date="2013-04" db="EMBL/GenBank/DDBJ databases">
        <title>The Genome Sequence of Bacteroides massiliensis DSM 17679.</title>
        <authorList>
            <consortium name="The Broad Institute Genomics Platform"/>
            <person name="Earl A."/>
            <person name="Ward D."/>
            <person name="Feldgarden M."/>
            <person name="Gevers D."/>
            <person name="Martens E."/>
            <person name="Fenner L."/>
            <person name="Roux V."/>
            <person name="Mallet M.N."/>
            <person name="Raoult D."/>
            <person name="Walker B."/>
            <person name="Young S."/>
            <person name="Zeng Q."/>
            <person name="Gargeya S."/>
            <person name="Fitzgerald M."/>
            <person name="Haas B."/>
            <person name="Abouelleil A."/>
            <person name="Allen A.W."/>
            <person name="Alvarado L."/>
            <person name="Arachchi H.M."/>
            <person name="Berlin A.M."/>
            <person name="Chapman S.B."/>
            <person name="Gainer-Dewar J."/>
            <person name="Goldberg J."/>
            <person name="Griggs A."/>
            <person name="Gujja S."/>
            <person name="Hansen M."/>
            <person name="Howarth C."/>
            <person name="Imamovic A."/>
            <person name="Ireland A."/>
            <person name="Larimer J."/>
            <person name="McCowan C."/>
            <person name="Murphy C."/>
            <person name="Pearson M."/>
            <person name="Poon T.W."/>
            <person name="Priest M."/>
            <person name="Roberts A."/>
            <person name="Saif S."/>
            <person name="Shea T."/>
            <person name="Sisk P."/>
            <person name="Sykes S."/>
            <person name="Wortman J."/>
            <person name="Nusbaum C."/>
            <person name="Birren B."/>
        </authorList>
    </citation>
    <scope>NUCLEOTIDE SEQUENCE [LARGE SCALE GENOMIC DNA]</scope>
    <source>
        <strain evidence="9">B84634 / Timone 84634 / DSM 17679 / JCM 13223</strain>
    </source>
</reference>
<dbReference type="HOGENOM" id="CLU_015553_0_1_10"/>
<dbReference type="STRING" id="1121098.HMPREF1534_03883"/>
<dbReference type="InterPro" id="IPR012944">
    <property type="entry name" value="SusD_RagB_dom"/>
</dbReference>
<gene>
    <name evidence="8" type="ORF">HMPREF1534_03883</name>
</gene>
<dbReference type="InterPro" id="IPR033985">
    <property type="entry name" value="SusD-like_N"/>
</dbReference>
<dbReference type="PATRIC" id="fig|1121098.3.peg.3964"/>
<evidence type="ECO:0000256" key="4">
    <source>
        <dbReference type="ARBA" id="ARBA00023136"/>
    </source>
</evidence>
<dbReference type="Pfam" id="PF14322">
    <property type="entry name" value="SusD-like_3"/>
    <property type="match status" value="1"/>
</dbReference>
<accession>U6R9T1</accession>
<dbReference type="GO" id="GO:0009279">
    <property type="term" value="C:cell outer membrane"/>
    <property type="evidence" value="ECO:0007669"/>
    <property type="project" value="UniProtKB-SubCell"/>
</dbReference>
<evidence type="ECO:0000256" key="5">
    <source>
        <dbReference type="ARBA" id="ARBA00023237"/>
    </source>
</evidence>
<dbReference type="eggNOG" id="COG0457">
    <property type="taxonomic scope" value="Bacteria"/>
</dbReference>
<dbReference type="OrthoDB" id="1031584at2"/>
<comment type="caution">
    <text evidence="8">The sequence shown here is derived from an EMBL/GenBank/DDBJ whole genome shotgun (WGS) entry which is preliminary data.</text>
</comment>
<comment type="subcellular location">
    <subcellularLocation>
        <location evidence="1">Cell outer membrane</location>
    </subcellularLocation>
</comment>
<keyword evidence="3" id="KW-0732">Signal</keyword>
<dbReference type="SUPFAM" id="SSF48452">
    <property type="entry name" value="TPR-like"/>
    <property type="match status" value="1"/>
</dbReference>
<dbReference type="Proteomes" id="UP000017831">
    <property type="component" value="Unassembled WGS sequence"/>
</dbReference>
<evidence type="ECO:0008006" key="10">
    <source>
        <dbReference type="Google" id="ProtNLM"/>
    </source>
</evidence>
<evidence type="ECO:0000259" key="6">
    <source>
        <dbReference type="Pfam" id="PF07980"/>
    </source>
</evidence>
<dbReference type="EMBL" id="AQHY01000040">
    <property type="protein sequence ID" value="EOA52456.1"/>
    <property type="molecule type" value="Genomic_DNA"/>
</dbReference>
<keyword evidence="5" id="KW-0998">Cell outer membrane</keyword>
<proteinExistence type="inferred from homology"/>
<dbReference type="RefSeq" id="WP_005945376.1">
    <property type="nucleotide sequence ID" value="NZ_KB890319.1"/>
</dbReference>
<comment type="similarity">
    <text evidence="2">Belongs to the SusD family.</text>
</comment>
<dbReference type="Gene3D" id="1.25.40.390">
    <property type="match status" value="1"/>
</dbReference>
<evidence type="ECO:0000256" key="2">
    <source>
        <dbReference type="ARBA" id="ARBA00006275"/>
    </source>
</evidence>
<protein>
    <recommendedName>
        <fullName evidence="10">RagB/SusD domain-containing protein</fullName>
    </recommendedName>
</protein>
<organism evidence="8 9">
    <name type="scientific">Phocaeicola massiliensis B84634 = Timone 84634 = DSM 17679 = JCM 13223</name>
    <dbReference type="NCBI Taxonomy" id="1121098"/>
    <lineage>
        <taxon>Bacteria</taxon>
        <taxon>Pseudomonadati</taxon>
        <taxon>Bacteroidota</taxon>
        <taxon>Bacteroidia</taxon>
        <taxon>Bacteroidales</taxon>
        <taxon>Bacteroidaceae</taxon>
        <taxon>Phocaeicola</taxon>
    </lineage>
</organism>
<evidence type="ECO:0000256" key="3">
    <source>
        <dbReference type="ARBA" id="ARBA00022729"/>
    </source>
</evidence>
<evidence type="ECO:0000313" key="9">
    <source>
        <dbReference type="Proteomes" id="UP000017831"/>
    </source>
</evidence>
<dbReference type="InterPro" id="IPR011990">
    <property type="entry name" value="TPR-like_helical_dom_sf"/>
</dbReference>
<dbReference type="GeneID" id="60060250"/>
<dbReference type="PROSITE" id="PS51257">
    <property type="entry name" value="PROKAR_LIPOPROTEIN"/>
    <property type="match status" value="1"/>
</dbReference>
<dbReference type="Pfam" id="PF07980">
    <property type="entry name" value="SusD_RagB"/>
    <property type="match status" value="1"/>
</dbReference>
<keyword evidence="4" id="KW-0472">Membrane</keyword>
<evidence type="ECO:0000313" key="8">
    <source>
        <dbReference type="EMBL" id="EOA52456.1"/>
    </source>
</evidence>
<keyword evidence="9" id="KW-1185">Reference proteome</keyword>
<name>U6R9T1_9BACT</name>
<evidence type="ECO:0000259" key="7">
    <source>
        <dbReference type="Pfam" id="PF14322"/>
    </source>
</evidence>
<feature type="domain" description="SusD-like N-terminal" evidence="7">
    <location>
        <begin position="50"/>
        <end position="208"/>
    </location>
</feature>
<dbReference type="AlphaFoldDB" id="U6R9T1"/>
<sequence length="587" mass="67159">MKIKNILFVSLFAGAVLSSCDYTDLSPIDSITDKTYWTTTNDLKLYANGLYGLLASPTATGDNTSDNFVPKDYSGYLFNEYTVPASASSSNGWYWNDIRSCNYFLQRYQTVEGSEAEINKYVAEIRFMRGLLYYSKIKQFGDVPWYDKDLQTSDTEELYKARDSRDFVLGKVIEDFEFAIQWLPEKSDSEKGRLNKDAARTQLARICLYFGTYMKYHNETPTTEWTSQTLLQKAVSLTETMMNSGNYDIVKASDAGAATVAYEGYPLYYANLFVQEDLSDCKEGILCRFYEEGVLTHEVGRQVGENGTGLSKDFIESFLMKDGTPIYNTNSGYKGDENQEAEISGRDPRLYQLIDNQHKPYRVQNGKPSQNPVADCSASKSVTGYPCTKYHSANTKQAEARNTYYDWFVYRYAEVLLINAEAHAELGDISQSILDKTINKLRDRVEMAHLTMNPVADAAPVNYGYQLSNLLYEIRRERRIELVAENHRLDDLKRWNAMKLMENPKTMFGLKITPTVEKEYEAVNVTFGGDKGRPVIEYQGAIYLYQYPSKAIDDAGRKWSNDDRRWLYPLPTNELVLNPNLVQNPNW</sequence>